<dbReference type="Proteomes" id="UP000614601">
    <property type="component" value="Unassembled WGS sequence"/>
</dbReference>
<comment type="caution">
    <text evidence="1">The sequence shown here is derived from an EMBL/GenBank/DDBJ whole genome shotgun (WGS) entry which is preliminary data.</text>
</comment>
<proteinExistence type="predicted"/>
<name>A0A811LPN3_9BILA</name>
<evidence type="ECO:0000313" key="1">
    <source>
        <dbReference type="EMBL" id="CAD5229746.1"/>
    </source>
</evidence>
<dbReference type="OrthoDB" id="10486656at2759"/>
<protein>
    <submittedName>
        <fullName evidence="1">Uncharacterized protein</fullName>
    </submittedName>
</protein>
<sequence length="368" mass="42673">MSEDVMDAARSAMLDFCMEQYQQADAFADTGWESTYKLRAQNNNPEIYEEKCVDKKALENDIDILSYEVPSWLRNFRKPIHPPVPSAPKLRPVEPIIAREPKWYYDKPSPNISTPLNEFKDKIYPLRNPIKLLQGARPFHFYLCPPVDYLIAWTDNCTALGYVKNFEDATENPPLCLRFGGFWSEKACKSMYVGCTVRVKAYLQLKEDIYTDEPLPVVPRGSVEDSKDLLFKGIPMPSGYAAEWAVIYRPKIIRSLGLFKKDMSQMTKGNFLNLSGIVYDFEYEQELCVSHEKWPIPECKKLPEVDSAVVINWIEIQEKVIVHDSNHWQKILLPEYMHYYLKTSNATSSVYIFGWVDLTIEPSRTFED</sequence>
<keyword evidence="2" id="KW-1185">Reference proteome</keyword>
<dbReference type="AlphaFoldDB" id="A0A811LPN3"/>
<evidence type="ECO:0000313" key="2">
    <source>
        <dbReference type="Proteomes" id="UP000614601"/>
    </source>
</evidence>
<accession>A0A811LPN3</accession>
<dbReference type="EMBL" id="CAJFDH010000006">
    <property type="protein sequence ID" value="CAD5229746.1"/>
    <property type="molecule type" value="Genomic_DNA"/>
</dbReference>
<reference evidence="1" key="1">
    <citation type="submission" date="2020-09" db="EMBL/GenBank/DDBJ databases">
        <authorList>
            <person name="Kikuchi T."/>
        </authorList>
    </citation>
    <scope>NUCLEOTIDE SEQUENCE</scope>
    <source>
        <strain evidence="1">SH1</strain>
    </source>
</reference>
<dbReference type="EMBL" id="CAJFCW020000006">
    <property type="protein sequence ID" value="CAG9127231.1"/>
    <property type="molecule type" value="Genomic_DNA"/>
</dbReference>
<organism evidence="1 2">
    <name type="scientific">Bursaphelenchus okinawaensis</name>
    <dbReference type="NCBI Taxonomy" id="465554"/>
    <lineage>
        <taxon>Eukaryota</taxon>
        <taxon>Metazoa</taxon>
        <taxon>Ecdysozoa</taxon>
        <taxon>Nematoda</taxon>
        <taxon>Chromadorea</taxon>
        <taxon>Rhabditida</taxon>
        <taxon>Tylenchina</taxon>
        <taxon>Tylenchomorpha</taxon>
        <taxon>Aphelenchoidea</taxon>
        <taxon>Aphelenchoididae</taxon>
        <taxon>Bursaphelenchus</taxon>
    </lineage>
</organism>
<gene>
    <name evidence="1" type="ORF">BOKJ2_LOCUS13789</name>
</gene>
<dbReference type="Proteomes" id="UP000783686">
    <property type="component" value="Unassembled WGS sequence"/>
</dbReference>